<dbReference type="RefSeq" id="WP_037774105.1">
    <property type="nucleotide sequence ID" value="NZ_CP011340.1"/>
</dbReference>
<organism evidence="1">
    <name type="scientific">Streptomyces pristinaespiralis</name>
    <dbReference type="NCBI Taxonomy" id="38300"/>
    <lineage>
        <taxon>Bacteria</taxon>
        <taxon>Bacillati</taxon>
        <taxon>Actinomycetota</taxon>
        <taxon>Actinomycetes</taxon>
        <taxon>Kitasatosporales</taxon>
        <taxon>Streptomycetaceae</taxon>
        <taxon>Streptomyces</taxon>
    </lineage>
</organism>
<dbReference type="GO" id="GO:0005524">
    <property type="term" value="F:ATP binding"/>
    <property type="evidence" value="ECO:0007669"/>
    <property type="project" value="UniProtKB-UniRule"/>
</dbReference>
<dbReference type="OrthoDB" id="150319at2"/>
<dbReference type="Gene3D" id="3.40.50.20">
    <property type="match status" value="1"/>
</dbReference>
<dbReference type="PROSITE" id="PS50975">
    <property type="entry name" value="ATP_GRASP"/>
    <property type="match status" value="1"/>
</dbReference>
<protein>
    <submittedName>
        <fullName evidence="1">Nikkomycin biosynthesis protein</fullName>
    </submittedName>
</protein>
<dbReference type="Gene3D" id="3.30.470.20">
    <property type="entry name" value="ATP-grasp fold, B domain"/>
    <property type="match status" value="1"/>
</dbReference>
<proteinExistence type="predicted"/>
<accession>A0A0M3QIS2</accession>
<dbReference type="SUPFAM" id="SSF56059">
    <property type="entry name" value="Glutathione synthetase ATP-binding domain-like"/>
    <property type="match status" value="1"/>
</dbReference>
<gene>
    <name evidence="1" type="ORF">SPRI_3497</name>
</gene>
<dbReference type="Proteomes" id="UP000060513">
    <property type="component" value="Chromosome"/>
</dbReference>
<dbReference type="InterPro" id="IPR052032">
    <property type="entry name" value="ATP-dep_AA_Ligase"/>
</dbReference>
<dbReference type="STRING" id="38300.SPRI_3497"/>
<dbReference type="AlphaFoldDB" id="A0A0M3QIS2"/>
<dbReference type="Gene3D" id="3.30.1490.20">
    <property type="entry name" value="ATP-grasp fold, A domain"/>
    <property type="match status" value="1"/>
</dbReference>
<dbReference type="InterPro" id="IPR013815">
    <property type="entry name" value="ATP_grasp_subdomain_1"/>
</dbReference>
<dbReference type="GO" id="GO:0046872">
    <property type="term" value="F:metal ion binding"/>
    <property type="evidence" value="ECO:0007669"/>
    <property type="project" value="InterPro"/>
</dbReference>
<dbReference type="KEGG" id="spri:SPRI_3497"/>
<dbReference type="PATRIC" id="fig|38300.4.peg.3669"/>
<dbReference type="PANTHER" id="PTHR43585:SF2">
    <property type="entry name" value="ATP-GRASP ENZYME FSQD"/>
    <property type="match status" value="1"/>
</dbReference>
<dbReference type="EMBL" id="CP011340">
    <property type="protein sequence ID" value="ALC21803.1"/>
    <property type="molecule type" value="Genomic_DNA"/>
</dbReference>
<dbReference type="InterPro" id="IPR011761">
    <property type="entry name" value="ATP-grasp"/>
</dbReference>
<dbReference type="InterPro" id="IPR003806">
    <property type="entry name" value="ATP-grasp_PylC-type"/>
</dbReference>
<evidence type="ECO:0000313" key="1">
    <source>
        <dbReference type="EMBL" id="ALC21803.1"/>
    </source>
</evidence>
<name>A0A0M3QIS2_STRPR</name>
<dbReference type="PANTHER" id="PTHR43585">
    <property type="entry name" value="FUMIPYRROLE BIOSYNTHESIS PROTEIN C"/>
    <property type="match status" value="1"/>
</dbReference>
<reference evidence="1 2" key="1">
    <citation type="submission" date="2015-08" db="EMBL/GenBank/DDBJ databases">
        <title>Genome sequence of the pristinamycin over-producing bacterium Streptomyces pristinaespiralis HCCB10218.</title>
        <authorList>
            <person name="Tian J."/>
            <person name="Yang J."/>
            <person name="Li L."/>
            <person name="Ruan L."/>
            <person name="Wei W."/>
            <person name="Zheng G."/>
            <person name="Wei Z."/>
            <person name="Yang S."/>
            <person name="Ge M."/>
            <person name="Jiang W."/>
            <person name="Lu Y."/>
        </authorList>
    </citation>
    <scope>NUCLEOTIDE SEQUENCE [LARGE SCALE GENOMIC DNA]</scope>
    <source>
        <strain evidence="1 2">HCCB 10218</strain>
    </source>
</reference>
<dbReference type="GeneID" id="97235469"/>
<evidence type="ECO:0000313" key="2">
    <source>
        <dbReference type="Proteomes" id="UP000060513"/>
    </source>
</evidence>
<dbReference type="Pfam" id="PF02655">
    <property type="entry name" value="ATP-grasp_3"/>
    <property type="match status" value="1"/>
</dbReference>
<sequence>MSRDTVLVLTGFDLGALPVVRWLADRFRVVLIASRNATNQKNYPAFVESAALAEEWIWVDDLFGDWTTVRQAELWHERYGVRHVVCLDERGLIVAARLRGLLGVTTGQDLPSAEAFRLKNRMYELLEGAVDVPSFAVAADGFDVREAARRLGTPVVVKPVDGAGSKDTVVLRDEAALDDWLGTHPVTLDAPVLVQEFAAGDMYHVDGLTTGNEAYGVTVSRYGGSTLGYQEARPLTSAMVPLSAPAHGLLTEAVRTVLATLPDTGGSPFHAEFFLEENGHVRFCEIAARGGGAGVGPCWKLAHGADMFRAHALMQCGLAGEVLPELPAQPAGRYGWYLESSPEGRLLGLPDRCDLPGVLEYNVTGRMGQPHGGATSSIDAIQQFVVGFQGDEDERKTFDELSRWCAQHRLLVPVSAA</sequence>